<sequence length="61" mass="7252">MPCRPLTLRAFDRRLAAARQTSRFVARAKFKSGILTSRVKIAKSHIFRPMKARWRNKIYEF</sequence>
<evidence type="ECO:0000313" key="1">
    <source>
        <dbReference type="EMBL" id="EEV18773.1"/>
    </source>
</evidence>
<accession>C8PEH8</accession>
<proteinExistence type="predicted"/>
<evidence type="ECO:0000313" key="2">
    <source>
        <dbReference type="Proteomes" id="UP000005709"/>
    </source>
</evidence>
<name>C8PEH8_9BACT</name>
<gene>
    <name evidence="1" type="ORF">CAMGR0001_1879</name>
</gene>
<dbReference type="AlphaFoldDB" id="C8PEH8"/>
<keyword evidence="2" id="KW-1185">Reference proteome</keyword>
<dbReference type="EMBL" id="ACYG01000008">
    <property type="protein sequence ID" value="EEV18773.1"/>
    <property type="molecule type" value="Genomic_DNA"/>
</dbReference>
<dbReference type="Proteomes" id="UP000005709">
    <property type="component" value="Unassembled WGS sequence"/>
</dbReference>
<organism evidence="1 2">
    <name type="scientific">Campylobacter gracilis RM3268</name>
    <dbReference type="NCBI Taxonomy" id="553220"/>
    <lineage>
        <taxon>Bacteria</taxon>
        <taxon>Pseudomonadati</taxon>
        <taxon>Campylobacterota</taxon>
        <taxon>Epsilonproteobacteria</taxon>
        <taxon>Campylobacterales</taxon>
        <taxon>Campylobacteraceae</taxon>
        <taxon>Campylobacter</taxon>
    </lineage>
</organism>
<comment type="caution">
    <text evidence="1">The sequence shown here is derived from an EMBL/GenBank/DDBJ whole genome shotgun (WGS) entry which is preliminary data.</text>
</comment>
<reference evidence="1 2" key="1">
    <citation type="submission" date="2009-07" db="EMBL/GenBank/DDBJ databases">
        <authorList>
            <person name="Madupu R."/>
            <person name="Sebastian Y."/>
            <person name="Durkin A.S."/>
            <person name="Torralba M."/>
            <person name="Methe B."/>
            <person name="Sutton G.G."/>
            <person name="Strausberg R.L."/>
            <person name="Nelson K.E."/>
        </authorList>
    </citation>
    <scope>NUCLEOTIDE SEQUENCE [LARGE SCALE GENOMIC DNA]</scope>
    <source>
        <strain evidence="1 2">RM3268</strain>
    </source>
</reference>
<protein>
    <submittedName>
        <fullName evidence="1">Uncharacterized protein</fullName>
    </submittedName>
</protein>